<dbReference type="Gene3D" id="3.40.190.10">
    <property type="entry name" value="Periplasmic binding protein-like II"/>
    <property type="match status" value="2"/>
</dbReference>
<dbReference type="SUPFAM" id="SSF53850">
    <property type="entry name" value="Periplasmic binding protein-like II"/>
    <property type="match status" value="1"/>
</dbReference>
<comment type="similarity">
    <text evidence="1">Belongs to the LysR transcriptional regulatory family.</text>
</comment>
<dbReference type="PANTHER" id="PTHR30537:SF26">
    <property type="entry name" value="GLYCINE CLEAVAGE SYSTEM TRANSCRIPTIONAL ACTIVATOR"/>
    <property type="match status" value="1"/>
</dbReference>
<name>A0A090EVG6_MESPL</name>
<dbReference type="PANTHER" id="PTHR30537">
    <property type="entry name" value="HTH-TYPE TRANSCRIPTIONAL REGULATOR"/>
    <property type="match status" value="1"/>
</dbReference>
<organism evidence="6 7">
    <name type="scientific">Mesorhizobium plurifarium</name>
    <dbReference type="NCBI Taxonomy" id="69974"/>
    <lineage>
        <taxon>Bacteria</taxon>
        <taxon>Pseudomonadati</taxon>
        <taxon>Pseudomonadota</taxon>
        <taxon>Alphaproteobacteria</taxon>
        <taxon>Hyphomicrobiales</taxon>
        <taxon>Phyllobacteriaceae</taxon>
        <taxon>Mesorhizobium</taxon>
    </lineage>
</organism>
<dbReference type="AlphaFoldDB" id="A0A090EVG6"/>
<keyword evidence="3" id="KW-0238">DNA-binding</keyword>
<feature type="domain" description="HTH lysR-type" evidence="5">
    <location>
        <begin position="9"/>
        <end position="66"/>
    </location>
</feature>
<evidence type="ECO:0000313" key="6">
    <source>
        <dbReference type="EMBL" id="CDX35629.1"/>
    </source>
</evidence>
<gene>
    <name evidence="6" type="ORF">MPLDJ20_20265</name>
</gene>
<evidence type="ECO:0000256" key="3">
    <source>
        <dbReference type="ARBA" id="ARBA00023125"/>
    </source>
</evidence>
<keyword evidence="2" id="KW-0805">Transcription regulation</keyword>
<evidence type="ECO:0000313" key="7">
    <source>
        <dbReference type="Proteomes" id="UP000046373"/>
    </source>
</evidence>
<evidence type="ECO:0000256" key="2">
    <source>
        <dbReference type="ARBA" id="ARBA00023015"/>
    </source>
</evidence>
<accession>A0A090EVG6</accession>
<sequence>MKLNRKMIPDLSVLQAFECAARHGNFTLAAAELNLTQSAVSRQIRALEDQLGVPLFERIRQRVVLSEVGQSLLPEVIRLLGQTEEMVLRAMAAADGKKILSVATLPTFGARWLTRRLPNFLERHPGTVVNVASRSQPFDFSVDLFDIAIHYGQPIWAHGICTYLCSDVVLPVGSPDLMSRWPILESSDLVAAPLLHLATRPKQWSEWFELDGLEGANAFHGSRFDQFNMIIEAAVAGIGFALLPRYLIEEELRTEKLAVAVPRPITTNNNYYVVLPEGKSDNPTASAFQTWLMEQVRHPKQREREVRRRIAAR</sequence>
<dbReference type="GO" id="GO:0006351">
    <property type="term" value="P:DNA-templated transcription"/>
    <property type="evidence" value="ECO:0007669"/>
    <property type="project" value="TreeGrafter"/>
</dbReference>
<dbReference type="PRINTS" id="PR00039">
    <property type="entry name" value="HTHLYSR"/>
</dbReference>
<evidence type="ECO:0000259" key="5">
    <source>
        <dbReference type="PROSITE" id="PS50931"/>
    </source>
</evidence>
<dbReference type="InterPro" id="IPR000847">
    <property type="entry name" value="LysR_HTH_N"/>
</dbReference>
<dbReference type="InterPro" id="IPR036390">
    <property type="entry name" value="WH_DNA-bd_sf"/>
</dbReference>
<dbReference type="FunFam" id="1.10.10.10:FF:000001">
    <property type="entry name" value="LysR family transcriptional regulator"/>
    <property type="match status" value="1"/>
</dbReference>
<dbReference type="PROSITE" id="PS50931">
    <property type="entry name" value="HTH_LYSR"/>
    <property type="match status" value="1"/>
</dbReference>
<dbReference type="Pfam" id="PF00126">
    <property type="entry name" value="HTH_1"/>
    <property type="match status" value="1"/>
</dbReference>
<dbReference type="GeneID" id="31890440"/>
<dbReference type="GO" id="GO:0043565">
    <property type="term" value="F:sequence-specific DNA binding"/>
    <property type="evidence" value="ECO:0007669"/>
    <property type="project" value="TreeGrafter"/>
</dbReference>
<dbReference type="EMBL" id="CCNB01000012">
    <property type="protein sequence ID" value="CDX35629.1"/>
    <property type="molecule type" value="Genomic_DNA"/>
</dbReference>
<evidence type="ECO:0000256" key="4">
    <source>
        <dbReference type="ARBA" id="ARBA00023163"/>
    </source>
</evidence>
<dbReference type="Pfam" id="PF03466">
    <property type="entry name" value="LysR_substrate"/>
    <property type="match status" value="1"/>
</dbReference>
<dbReference type="SUPFAM" id="SSF46785">
    <property type="entry name" value="Winged helix' DNA-binding domain"/>
    <property type="match status" value="1"/>
</dbReference>
<proteinExistence type="inferred from homology"/>
<dbReference type="GO" id="GO:0003700">
    <property type="term" value="F:DNA-binding transcription factor activity"/>
    <property type="evidence" value="ECO:0007669"/>
    <property type="project" value="InterPro"/>
</dbReference>
<reference evidence="6 7" key="1">
    <citation type="submission" date="2014-08" db="EMBL/GenBank/DDBJ databases">
        <authorList>
            <person name="Moulin Lionel"/>
        </authorList>
    </citation>
    <scope>NUCLEOTIDE SEQUENCE [LARGE SCALE GENOMIC DNA]</scope>
</reference>
<keyword evidence="4" id="KW-0804">Transcription</keyword>
<dbReference type="InterPro" id="IPR058163">
    <property type="entry name" value="LysR-type_TF_proteobact-type"/>
</dbReference>
<evidence type="ECO:0000256" key="1">
    <source>
        <dbReference type="ARBA" id="ARBA00009437"/>
    </source>
</evidence>
<dbReference type="Gene3D" id="1.10.10.10">
    <property type="entry name" value="Winged helix-like DNA-binding domain superfamily/Winged helix DNA-binding domain"/>
    <property type="match status" value="1"/>
</dbReference>
<dbReference type="InterPro" id="IPR005119">
    <property type="entry name" value="LysR_subst-bd"/>
</dbReference>
<dbReference type="InterPro" id="IPR036388">
    <property type="entry name" value="WH-like_DNA-bd_sf"/>
</dbReference>
<protein>
    <submittedName>
        <fullName evidence="6">Transcriptional regulator, LysR family</fullName>
    </submittedName>
</protein>
<dbReference type="Proteomes" id="UP000046373">
    <property type="component" value="Unassembled WGS sequence"/>
</dbReference>